<evidence type="ECO:0000256" key="1">
    <source>
        <dbReference type="SAM" id="SignalP"/>
    </source>
</evidence>
<protein>
    <submittedName>
        <fullName evidence="2">Uncharacterized protein</fullName>
    </submittedName>
</protein>
<organism evidence="2 3">
    <name type="scientific">Inquilinus limosus MP06</name>
    <dbReference type="NCBI Taxonomy" id="1398085"/>
    <lineage>
        <taxon>Bacteria</taxon>
        <taxon>Pseudomonadati</taxon>
        <taxon>Pseudomonadota</taxon>
        <taxon>Alphaproteobacteria</taxon>
        <taxon>Rhodospirillales</taxon>
        <taxon>Rhodospirillaceae</taxon>
        <taxon>Inquilinus</taxon>
    </lineage>
</organism>
<feature type="signal peptide" evidence="1">
    <location>
        <begin position="1"/>
        <end position="22"/>
    </location>
</feature>
<reference evidence="2 3" key="1">
    <citation type="submission" date="2014-01" db="EMBL/GenBank/DDBJ databases">
        <title>Genome sequence determination for a cystic fibrosis isolate, Inquilinus limosus.</title>
        <authorList>
            <person name="Pino M."/>
            <person name="Di Conza J."/>
            <person name="Gutkind G."/>
        </authorList>
    </citation>
    <scope>NUCLEOTIDE SEQUENCE [LARGE SCALE GENOMIC DNA]</scope>
    <source>
        <strain evidence="2 3">MP06</strain>
    </source>
</reference>
<evidence type="ECO:0000313" key="3">
    <source>
        <dbReference type="Proteomes" id="UP000029995"/>
    </source>
</evidence>
<name>A0A0A0D8H6_9PROT</name>
<dbReference type="Pfam" id="PF06776">
    <property type="entry name" value="IalB"/>
    <property type="match status" value="1"/>
</dbReference>
<dbReference type="OrthoDB" id="9806572at2"/>
<dbReference type="AlphaFoldDB" id="A0A0A0D8H6"/>
<dbReference type="Proteomes" id="UP000029995">
    <property type="component" value="Unassembled WGS sequence"/>
</dbReference>
<dbReference type="Gene3D" id="2.60.40.1880">
    <property type="entry name" value="Invasion associated locus B (IalB) protein"/>
    <property type="match status" value="1"/>
</dbReference>
<dbReference type="InterPro" id="IPR038696">
    <property type="entry name" value="IalB_sf"/>
</dbReference>
<dbReference type="InterPro" id="IPR010642">
    <property type="entry name" value="Invasion_prot_B"/>
</dbReference>
<keyword evidence="1" id="KW-0732">Signal</keyword>
<proteinExistence type="predicted"/>
<comment type="caution">
    <text evidence="2">The sequence shown here is derived from an EMBL/GenBank/DDBJ whole genome shotgun (WGS) entry which is preliminary data.</text>
</comment>
<dbReference type="EMBL" id="JANX01000054">
    <property type="protein sequence ID" value="KGM35011.1"/>
    <property type="molecule type" value="Genomic_DNA"/>
</dbReference>
<dbReference type="RefSeq" id="WP_034833512.1">
    <property type="nucleotide sequence ID" value="NZ_JANX01000054.1"/>
</dbReference>
<accession>A0A0A0D8H6</accession>
<sequence length="175" mass="18310">MSKLRNAFALAAIVAASAVWGAATPLSARDVRYIATHGDWSSFQAADAGGTVCYAASRPTELRPANVRHGDIYLLVTDRPAENSSDVVSLVAGYAYKAGSEVTAIIGDQRFRMFTKGDTAWSISTRTDHALVAAMKAGATMLVKAVSARGTNTAYTFSLAGVTAALRDVDTACDA</sequence>
<gene>
    <name evidence="2" type="ORF">P409_06980</name>
</gene>
<feature type="chain" id="PRO_5001968298" evidence="1">
    <location>
        <begin position="23"/>
        <end position="175"/>
    </location>
</feature>
<evidence type="ECO:0000313" key="2">
    <source>
        <dbReference type="EMBL" id="KGM35011.1"/>
    </source>
</evidence>